<evidence type="ECO:0008006" key="5">
    <source>
        <dbReference type="Google" id="ProtNLM"/>
    </source>
</evidence>
<dbReference type="OrthoDB" id="256673at2"/>
<protein>
    <recommendedName>
        <fullName evidence="5">DUF1570 domain-containing protein</fullName>
    </recommendedName>
</protein>
<name>A0A3S0ZE84_9BURK</name>
<comment type="caution">
    <text evidence="3">The sequence shown here is derived from an EMBL/GenBank/DDBJ whole genome shotgun (WGS) entry which is preliminary data.</text>
</comment>
<sequence>MTMSTFLLLGACTLLLAINVYMVRRIRAIEDVPLRKNMLLVAVWILPFVGAFFAWTHLPRQLRPSRAKTRPEGFTTTPAPERIALDDGPAFSLPEHTTLCNGLPLLDWKAVDAWTGAIDDLGLRYKGKLLAQRAWLLHLRDALGPHFHLHESDKAFVLSSLEDVVAVATSAYVATTRTRIQRLLADIAHFEEHGKSILVVMDDDDAYYDYVSGYYPDSGEFAFSGGMFIDAGCPHFLVKRADLAAIEPVIAHEMTHSALSHLKLPRWLDEGLAVNTERKLAGAGVLPLGEREQLRRSHLKFWDEARIQEFWSGASFFRTDEGNQLSYELARILVEQMGQNWELFTRFASSAKREDGGAEAAREVYDMDLGAYACILMEREPDAQWTPDPQSWRDEERAEEESPA</sequence>
<dbReference type="EMBL" id="RXFT01000004">
    <property type="protein sequence ID" value="RUR67787.1"/>
    <property type="molecule type" value="Genomic_DNA"/>
</dbReference>
<organism evidence="3 4">
    <name type="scientific">Variovorax guangxiensis</name>
    <dbReference type="NCBI Taxonomy" id="1775474"/>
    <lineage>
        <taxon>Bacteria</taxon>
        <taxon>Pseudomonadati</taxon>
        <taxon>Pseudomonadota</taxon>
        <taxon>Betaproteobacteria</taxon>
        <taxon>Burkholderiales</taxon>
        <taxon>Comamonadaceae</taxon>
        <taxon>Variovorax</taxon>
    </lineage>
</organism>
<dbReference type="AlphaFoldDB" id="A0A3S0ZE84"/>
<accession>A0A3S0ZE84</accession>
<keyword evidence="2" id="KW-0472">Membrane</keyword>
<evidence type="ECO:0000256" key="1">
    <source>
        <dbReference type="SAM" id="MobiDB-lite"/>
    </source>
</evidence>
<proteinExistence type="predicted"/>
<feature type="transmembrane region" description="Helical" evidence="2">
    <location>
        <begin position="38"/>
        <end position="58"/>
    </location>
</feature>
<evidence type="ECO:0000256" key="2">
    <source>
        <dbReference type="SAM" id="Phobius"/>
    </source>
</evidence>
<keyword evidence="2" id="KW-1133">Transmembrane helix</keyword>
<dbReference type="Proteomes" id="UP000281118">
    <property type="component" value="Unassembled WGS sequence"/>
</dbReference>
<evidence type="ECO:0000313" key="3">
    <source>
        <dbReference type="EMBL" id="RUR67787.1"/>
    </source>
</evidence>
<reference evidence="3 4" key="1">
    <citation type="submission" date="2018-12" db="EMBL/GenBank/DDBJ databases">
        <title>The genome sequences of Variovorax guangxiensis DSM 27352.</title>
        <authorList>
            <person name="Gao J."/>
            <person name="Sun J."/>
        </authorList>
    </citation>
    <scope>NUCLEOTIDE SEQUENCE [LARGE SCALE GENOMIC DNA]</scope>
    <source>
        <strain evidence="3 4">DSM 27352</strain>
    </source>
</reference>
<gene>
    <name evidence="3" type="ORF">EJP67_12045</name>
</gene>
<feature type="region of interest" description="Disordered" evidence="1">
    <location>
        <begin position="380"/>
        <end position="404"/>
    </location>
</feature>
<dbReference type="RefSeq" id="WP_126021942.1">
    <property type="nucleotide sequence ID" value="NZ_RXFT01000004.1"/>
</dbReference>
<keyword evidence="2" id="KW-0812">Transmembrane</keyword>
<evidence type="ECO:0000313" key="4">
    <source>
        <dbReference type="Proteomes" id="UP000281118"/>
    </source>
</evidence>